<dbReference type="SMART" id="SM00014">
    <property type="entry name" value="acidPPc"/>
    <property type="match status" value="1"/>
</dbReference>
<dbReference type="Pfam" id="PF01569">
    <property type="entry name" value="PAP2"/>
    <property type="match status" value="1"/>
</dbReference>
<dbReference type="EMBL" id="GITU01005190">
    <property type="protein sequence ID" value="MBC1173893.1"/>
    <property type="molecule type" value="Transcribed_RNA"/>
</dbReference>
<dbReference type="InterPro" id="IPR043216">
    <property type="entry name" value="PAP-like"/>
</dbReference>
<feature type="transmembrane region" description="Helical" evidence="6">
    <location>
        <begin position="130"/>
        <end position="152"/>
    </location>
</feature>
<dbReference type="GO" id="GO:0046839">
    <property type="term" value="P:phospholipid dephosphorylation"/>
    <property type="evidence" value="ECO:0007669"/>
    <property type="project" value="TreeGrafter"/>
</dbReference>
<dbReference type="VEuPathDB" id="VectorBase:LLONM1_005775"/>
<dbReference type="InterPro" id="IPR000326">
    <property type="entry name" value="PAP2/HPO"/>
</dbReference>
<evidence type="ECO:0000313" key="8">
    <source>
        <dbReference type="EMBL" id="MBC1173893.1"/>
    </source>
</evidence>
<evidence type="ECO:0000256" key="3">
    <source>
        <dbReference type="ARBA" id="ARBA00022692"/>
    </source>
</evidence>
<dbReference type="GO" id="GO:0005886">
    <property type="term" value="C:plasma membrane"/>
    <property type="evidence" value="ECO:0007669"/>
    <property type="project" value="TreeGrafter"/>
</dbReference>
<feature type="transmembrane region" description="Helical" evidence="6">
    <location>
        <begin position="273"/>
        <end position="294"/>
    </location>
</feature>
<keyword evidence="3 6" id="KW-0812">Transmembrane</keyword>
<dbReference type="EMBL" id="AJWK01017073">
    <property type="status" value="NOT_ANNOTATED_CDS"/>
    <property type="molecule type" value="Genomic_DNA"/>
</dbReference>
<evidence type="ECO:0000256" key="5">
    <source>
        <dbReference type="ARBA" id="ARBA00023136"/>
    </source>
</evidence>
<dbReference type="VEuPathDB" id="VectorBase:LLOJ005409"/>
<dbReference type="GO" id="GO:0007165">
    <property type="term" value="P:signal transduction"/>
    <property type="evidence" value="ECO:0007669"/>
    <property type="project" value="TreeGrafter"/>
</dbReference>
<evidence type="ECO:0000256" key="1">
    <source>
        <dbReference type="ARBA" id="ARBA00004141"/>
    </source>
</evidence>
<keyword evidence="4 6" id="KW-1133">Transmembrane helix</keyword>
<dbReference type="PANTHER" id="PTHR10165">
    <property type="entry name" value="LIPID PHOSPHATE PHOSPHATASE"/>
    <property type="match status" value="1"/>
</dbReference>
<evidence type="ECO:0000256" key="2">
    <source>
        <dbReference type="ARBA" id="ARBA00008816"/>
    </source>
</evidence>
<organism evidence="9 10">
    <name type="scientific">Lutzomyia longipalpis</name>
    <name type="common">Sand fly</name>
    <dbReference type="NCBI Taxonomy" id="7200"/>
    <lineage>
        <taxon>Eukaryota</taxon>
        <taxon>Metazoa</taxon>
        <taxon>Ecdysozoa</taxon>
        <taxon>Arthropoda</taxon>
        <taxon>Hexapoda</taxon>
        <taxon>Insecta</taxon>
        <taxon>Pterygota</taxon>
        <taxon>Neoptera</taxon>
        <taxon>Endopterygota</taxon>
        <taxon>Diptera</taxon>
        <taxon>Nematocera</taxon>
        <taxon>Psychodoidea</taxon>
        <taxon>Psychodidae</taxon>
        <taxon>Lutzomyia</taxon>
        <taxon>Lutzomyia</taxon>
    </lineage>
</organism>
<dbReference type="GO" id="GO:0008195">
    <property type="term" value="F:phosphatidate phosphatase activity"/>
    <property type="evidence" value="ECO:0007669"/>
    <property type="project" value="TreeGrafter"/>
</dbReference>
<keyword evidence="10" id="KW-1185">Reference proteome</keyword>
<reference evidence="8" key="2">
    <citation type="journal article" date="2020" name="BMC">
        <title>Leishmania infection induces a limited differential gene expression in the sand fly midgut.</title>
        <authorList>
            <person name="Coutinho-Abreu I.V."/>
            <person name="Serafim T.D."/>
            <person name="Meneses C."/>
            <person name="Kamhawi S."/>
            <person name="Oliveira F."/>
            <person name="Valenzuela J.G."/>
        </authorList>
    </citation>
    <scope>NUCLEOTIDE SEQUENCE</scope>
    <source>
        <strain evidence="8">Jacobina</strain>
        <tissue evidence="8">Midgut</tissue>
    </source>
</reference>
<dbReference type="AlphaFoldDB" id="A0A1B0CLC2"/>
<dbReference type="Gene3D" id="1.20.144.10">
    <property type="entry name" value="Phosphatidic acid phosphatase type 2/haloperoxidase"/>
    <property type="match status" value="1"/>
</dbReference>
<evidence type="ECO:0000256" key="6">
    <source>
        <dbReference type="SAM" id="Phobius"/>
    </source>
</evidence>
<accession>A0A1B0CLC2</accession>
<feature type="transmembrane region" description="Helical" evidence="6">
    <location>
        <begin position="300"/>
        <end position="319"/>
    </location>
</feature>
<evidence type="ECO:0000313" key="10">
    <source>
        <dbReference type="Proteomes" id="UP000092461"/>
    </source>
</evidence>
<reference evidence="10" key="1">
    <citation type="submission" date="2012-05" db="EMBL/GenBank/DDBJ databases">
        <title>Whole Genome Assembly of Lutzomyia longipalpis.</title>
        <authorList>
            <person name="Richards S."/>
            <person name="Qu C."/>
            <person name="Dillon R."/>
            <person name="Worley K."/>
            <person name="Scherer S."/>
            <person name="Batterton M."/>
            <person name="Taylor A."/>
            <person name="Hawes A."/>
            <person name="Hernandez B."/>
            <person name="Kovar C."/>
            <person name="Mandapat C."/>
            <person name="Pham C."/>
            <person name="Qu C."/>
            <person name="Jing C."/>
            <person name="Bess C."/>
            <person name="Bandaranaike D."/>
            <person name="Ngo D."/>
            <person name="Ongeri F."/>
            <person name="Arias F."/>
            <person name="Lara F."/>
            <person name="Weissenberger G."/>
            <person name="Kamau G."/>
            <person name="Han H."/>
            <person name="Shen H."/>
            <person name="Dinh H."/>
            <person name="Khalil I."/>
            <person name="Jones J."/>
            <person name="Shafer J."/>
            <person name="Jayaseelan J."/>
            <person name="Quiroz J."/>
            <person name="Blankenburg K."/>
            <person name="Nguyen L."/>
            <person name="Jackson L."/>
            <person name="Francisco L."/>
            <person name="Tang L.-Y."/>
            <person name="Pu L.-L."/>
            <person name="Perales L."/>
            <person name="Lorensuhewa L."/>
            <person name="Munidasa M."/>
            <person name="Coyle M."/>
            <person name="Taylor M."/>
            <person name="Puazo M."/>
            <person name="Firestine M."/>
            <person name="Scheel M."/>
            <person name="Javaid M."/>
            <person name="Wang M."/>
            <person name="Li M."/>
            <person name="Tabassum N."/>
            <person name="Saada N."/>
            <person name="Osuji N."/>
            <person name="Aqrawi P."/>
            <person name="Fu Q."/>
            <person name="Thornton R."/>
            <person name="Raj R."/>
            <person name="Goodspeed R."/>
            <person name="Mata R."/>
            <person name="Najjar R."/>
            <person name="Gubbala S."/>
            <person name="Lee S."/>
            <person name="Denson S."/>
            <person name="Patil S."/>
            <person name="Macmil S."/>
            <person name="Qi S."/>
            <person name="Matskevitch T."/>
            <person name="Palculict T."/>
            <person name="Mathew T."/>
            <person name="Vee V."/>
            <person name="Velamala V."/>
            <person name="Korchina V."/>
            <person name="Cai W."/>
            <person name="Liu W."/>
            <person name="Dai W."/>
            <person name="Zou X."/>
            <person name="Zhu Y."/>
            <person name="Zhang Y."/>
            <person name="Wu Y.-Q."/>
            <person name="Xin Y."/>
            <person name="Nazarath L."/>
            <person name="Kovar C."/>
            <person name="Han Y."/>
            <person name="Muzny D."/>
            <person name="Gibbs R."/>
        </authorList>
    </citation>
    <scope>NUCLEOTIDE SEQUENCE [LARGE SCALE GENOMIC DNA]</scope>
    <source>
        <strain evidence="10">Jacobina</strain>
    </source>
</reference>
<sequence>MAMENETDKCATGATSKIIFTTTNGEKLEKGCFNFGHTIPELTKEDGLKQPQGSHLNTQIIIGRTSPTEYPTVKEFMKKMGAMAIMSDTTLFLLFTIWVILVETAIIPSHKRGFICGDLSISFKFEGDTITTAMILSSVVIPFPLMWLIELLKLRSQSSRLALWKRALYITLNWYNKFLIGFLIHLCLVEAMKTIMGECRPHFLDTCRPDTAINCTIGTFVSDFTCTNTEVPASLVSDSYRSFPSGHSSVGHYEGLFMAWFLYKRFPNTRCKWIVPFLQTGCLIWGAACGITRITDNRHHWWDVLIGAIIGLLAAVYAAKSLCHNFRVFRTSWSEEQLESSSTEAHKNDNQLLCVSTSGKDDVNSHTA</sequence>
<dbReference type="GO" id="GO:0006644">
    <property type="term" value="P:phospholipid metabolic process"/>
    <property type="evidence" value="ECO:0007669"/>
    <property type="project" value="InterPro"/>
</dbReference>
<dbReference type="PANTHER" id="PTHR10165:SF103">
    <property type="entry name" value="PHOSPHOLIPID PHOSPHATASE HOMOLOG 1.2 HOMOLOG"/>
    <property type="match status" value="1"/>
</dbReference>
<dbReference type="InterPro" id="IPR036938">
    <property type="entry name" value="PAP2/HPO_sf"/>
</dbReference>
<dbReference type="EnsemblMetazoa" id="LLOJ005409-RA">
    <property type="protein sequence ID" value="LLOJ005409-PA"/>
    <property type="gene ID" value="LLOJ005409"/>
</dbReference>
<evidence type="ECO:0000313" key="9">
    <source>
        <dbReference type="EnsemblMetazoa" id="LLOJ005409-PA"/>
    </source>
</evidence>
<proteinExistence type="inferred from homology"/>
<keyword evidence="5 6" id="KW-0472">Membrane</keyword>
<dbReference type="Proteomes" id="UP000092461">
    <property type="component" value="Unassembled WGS sequence"/>
</dbReference>
<reference evidence="9" key="3">
    <citation type="submission" date="2020-05" db="UniProtKB">
        <authorList>
            <consortium name="EnsemblMetazoa"/>
        </authorList>
    </citation>
    <scope>IDENTIFICATION</scope>
    <source>
        <strain evidence="9">Jacobina</strain>
    </source>
</reference>
<protein>
    <submittedName>
        <fullName evidence="8">Putative lipid phosphate phosphatase</fullName>
    </submittedName>
</protein>
<comment type="similarity">
    <text evidence="2">Belongs to the PA-phosphatase related phosphoesterase family.</text>
</comment>
<evidence type="ECO:0000256" key="4">
    <source>
        <dbReference type="ARBA" id="ARBA00022989"/>
    </source>
</evidence>
<feature type="transmembrane region" description="Helical" evidence="6">
    <location>
        <begin position="80"/>
        <end position="101"/>
    </location>
</feature>
<name>A0A1B0CLC2_LUTLO</name>
<feature type="domain" description="Phosphatidic acid phosphatase type 2/haloperoxidase" evidence="7">
    <location>
        <begin position="175"/>
        <end position="319"/>
    </location>
</feature>
<dbReference type="SUPFAM" id="SSF48317">
    <property type="entry name" value="Acid phosphatase/Vanadium-dependent haloperoxidase"/>
    <property type="match status" value="1"/>
</dbReference>
<comment type="subcellular location">
    <subcellularLocation>
        <location evidence="1">Membrane</location>
        <topology evidence="1">Multi-pass membrane protein</topology>
    </subcellularLocation>
</comment>
<evidence type="ECO:0000259" key="7">
    <source>
        <dbReference type="SMART" id="SM00014"/>
    </source>
</evidence>